<feature type="coiled-coil region" evidence="4">
    <location>
        <begin position="395"/>
        <end position="452"/>
    </location>
</feature>
<dbReference type="Proteomes" id="UP000448867">
    <property type="component" value="Unassembled WGS sequence"/>
</dbReference>
<dbReference type="PANTHER" id="PTHR32114:SF2">
    <property type="entry name" value="ABC TRANSPORTER ABCH.3"/>
    <property type="match status" value="1"/>
</dbReference>
<keyword evidence="4" id="KW-0175">Coiled coil</keyword>
<dbReference type="EMBL" id="WKKI01000026">
    <property type="protein sequence ID" value="MRX73058.1"/>
    <property type="molecule type" value="Genomic_DNA"/>
</dbReference>
<dbReference type="RefSeq" id="WP_154308351.1">
    <property type="nucleotide sequence ID" value="NZ_WKKI01000026.1"/>
</dbReference>
<comment type="caution">
    <text evidence="5">The sequence shown here is derived from an EMBL/GenBank/DDBJ whole genome shotgun (WGS) entry which is preliminary data.</text>
</comment>
<evidence type="ECO:0000313" key="6">
    <source>
        <dbReference type="Proteomes" id="UP000448867"/>
    </source>
</evidence>
<protein>
    <recommendedName>
        <fullName evidence="3">Nuclease SbcCD subunit C</fullName>
    </recommendedName>
</protein>
<sequence>MYIKKIQLTNIGPYRGMHSIDLSTTKENNTILIGGENGAGKTTFLNSIKMGLFGSFAYGYKTENKEYFKKVESLLNHAAKAVGENNFRLKLDFDITDELSKAEYSLYRSWRFLNGNIKEAFDVLKNGKHLNEYEKDLFNSRLREIMPPQLLDLCLFDGEEISRIINNNLLSSYIENLSHVLFNLDLFEALEIDLESYSHQNTQISSLNKQEKELFELKEKRKELNSHLNEIEERLHSIFQKQEELEEDFKNVKSDFEVYGGLVRDEREHLNQEINNIENMRKQNHETIRQFVANSLPFFIAKELVIDTRQQLVNEEKFQLYSSLNKQLTDQKISSILEKLQVDNQEIKSQLLKDEILLTVKPSDETGIIHRASFSESRQVENVYQEVKGQKLISYQQLIQENKDKLIEAQGLREKLKVNDSSSEFSEMLEDMERYTEEISQAFKKIETEKEMQDEVKNDLLKVNSSIETIEALFRDQEKSRNSFVESQKIISLSQKFREIQLKKKLQEVQMEALRMLNKLMRKRNYIASMKIDSSTFEVSLFDQNKEAIEKSTLSAGEKEILLLSIIWAIFKCSGRNVPFIFDTLLGRLDRTHKTSILTHFIPNSGKQVIILSTDSEIDEYNYELLHSYTAREFTLNFDVNKKETIVVPNYFTFKSLEV</sequence>
<evidence type="ECO:0000256" key="4">
    <source>
        <dbReference type="SAM" id="Coils"/>
    </source>
</evidence>
<dbReference type="NCBIfam" id="TIGR03185">
    <property type="entry name" value="DNA_S_dndD"/>
    <property type="match status" value="1"/>
</dbReference>
<dbReference type="AlphaFoldDB" id="A0A7X2LZL0"/>
<keyword evidence="6" id="KW-1185">Reference proteome</keyword>
<feature type="coiled-coil region" evidence="4">
    <location>
        <begin position="207"/>
        <end position="290"/>
    </location>
</feature>
<dbReference type="Gene3D" id="3.40.50.300">
    <property type="entry name" value="P-loop containing nucleotide triphosphate hydrolases"/>
    <property type="match status" value="2"/>
</dbReference>
<dbReference type="PANTHER" id="PTHR32114">
    <property type="entry name" value="ABC TRANSPORTER ABCH.3"/>
    <property type="match status" value="1"/>
</dbReference>
<evidence type="ECO:0000313" key="5">
    <source>
        <dbReference type="EMBL" id="MRX73058.1"/>
    </source>
</evidence>
<evidence type="ECO:0000256" key="1">
    <source>
        <dbReference type="ARBA" id="ARBA00006930"/>
    </source>
</evidence>
<evidence type="ECO:0000256" key="2">
    <source>
        <dbReference type="ARBA" id="ARBA00011322"/>
    </source>
</evidence>
<name>A0A7X2LZL0_9BACI</name>
<organism evidence="5 6">
    <name type="scientific">Metabacillus lacus</name>
    <dbReference type="NCBI Taxonomy" id="1983721"/>
    <lineage>
        <taxon>Bacteria</taxon>
        <taxon>Bacillati</taxon>
        <taxon>Bacillota</taxon>
        <taxon>Bacilli</taxon>
        <taxon>Bacillales</taxon>
        <taxon>Bacillaceae</taxon>
        <taxon>Metabacillus</taxon>
    </lineage>
</organism>
<dbReference type="OrthoDB" id="9795626at2"/>
<dbReference type="InterPro" id="IPR027417">
    <property type="entry name" value="P-loop_NTPase"/>
</dbReference>
<dbReference type="SUPFAM" id="SSF52540">
    <property type="entry name" value="P-loop containing nucleoside triphosphate hydrolases"/>
    <property type="match status" value="2"/>
</dbReference>
<reference evidence="5 6" key="1">
    <citation type="submission" date="2019-11" db="EMBL/GenBank/DDBJ databases">
        <title>Bacillus lacus genome.</title>
        <authorList>
            <person name="Allen C.J."/>
            <person name="Newman J.D."/>
        </authorList>
    </citation>
    <scope>NUCLEOTIDE SEQUENCE [LARGE SCALE GENOMIC DNA]</scope>
    <source>
        <strain evidence="5 6">KCTC 33946</strain>
    </source>
</reference>
<evidence type="ECO:0000256" key="3">
    <source>
        <dbReference type="ARBA" id="ARBA00013368"/>
    </source>
</evidence>
<proteinExistence type="inferred from homology"/>
<comment type="similarity">
    <text evidence="1">Belongs to the SMC family. SbcC subfamily.</text>
</comment>
<gene>
    <name evidence="5" type="primary">dndD</name>
    <name evidence="5" type="ORF">GJU40_12995</name>
</gene>
<dbReference type="InterPro" id="IPR017599">
    <property type="entry name" value="DNA_S_DndD"/>
</dbReference>
<accession>A0A7X2LZL0</accession>
<comment type="subunit">
    <text evidence="2">Heterodimer of SbcC and SbcD.</text>
</comment>